<protein>
    <submittedName>
        <fullName evidence="1">Uncharacterized protein</fullName>
    </submittedName>
</protein>
<dbReference type="EMBL" id="SSOC01000003">
    <property type="protein sequence ID" value="THF65462.1"/>
    <property type="molecule type" value="Genomic_DNA"/>
</dbReference>
<dbReference type="AlphaFoldDB" id="A0A4S4B0D3"/>
<evidence type="ECO:0000313" key="2">
    <source>
        <dbReference type="Proteomes" id="UP000308430"/>
    </source>
</evidence>
<proteinExistence type="predicted"/>
<dbReference type="OrthoDB" id="10019491at2"/>
<comment type="caution">
    <text evidence="1">The sequence shown here is derived from an EMBL/GenBank/DDBJ whole genome shotgun (WGS) entry which is preliminary data.</text>
</comment>
<evidence type="ECO:0000313" key="1">
    <source>
        <dbReference type="EMBL" id="THF65462.1"/>
    </source>
</evidence>
<keyword evidence="2" id="KW-1185">Reference proteome</keyword>
<accession>A0A4S4B0D3</accession>
<dbReference type="Proteomes" id="UP000308430">
    <property type="component" value="Unassembled WGS sequence"/>
</dbReference>
<name>A0A4S4B0D3_9RHOO</name>
<reference evidence="1 2" key="1">
    <citation type="submission" date="2019-04" db="EMBL/GenBank/DDBJ databases">
        <title>Azoarcus nasutitermitis sp. nov. isolated from termite nest.</title>
        <authorList>
            <person name="Lin S.-Y."/>
            <person name="Hameed A."/>
            <person name="Hsu Y.-H."/>
            <person name="Young C.-C."/>
        </authorList>
    </citation>
    <scope>NUCLEOTIDE SEQUENCE [LARGE SCALE GENOMIC DNA]</scope>
    <source>
        <strain evidence="1 2">CC-YHH838</strain>
    </source>
</reference>
<sequence length="394" mass="39745">MSDLTDKARKAGFQARSLFKSALRAAGNGALALGEHKDDVRRVIGAGVDEAARSAADLLDGAGAGLSAAGRALGEGPRSAEGGLGERARDLGAQALRRSGAVLGRAAGGVAAARAAGEPIGAAAAGAFATVVEQVGGALDAAALGGEDFAVLGARIAASAERYRALMGVRGCVPGPAARMETLPARYAEWLNRGHLPAGYAAVAAAGEAAGFRIEDGAGAGNAALQRKAEESLVHVRAALARHADLVSDDVDELTAELLMRAMLERAAGDGPDPRAVERALADLEPADLRAEAPDGGWATSPAGLAFLALATFADRSRSLLERSERFGARGAEILLSAGASRLALAAGQAWWIGLLAGAGGSLLRGHGRAKRARHAALGALAEAAERVLHKLEV</sequence>
<organism evidence="1 2">
    <name type="scientific">Pseudothauera nasutitermitis</name>
    <dbReference type="NCBI Taxonomy" id="2565930"/>
    <lineage>
        <taxon>Bacteria</taxon>
        <taxon>Pseudomonadati</taxon>
        <taxon>Pseudomonadota</taxon>
        <taxon>Betaproteobacteria</taxon>
        <taxon>Rhodocyclales</taxon>
        <taxon>Zoogloeaceae</taxon>
        <taxon>Pseudothauera</taxon>
    </lineage>
</organism>
<dbReference type="RefSeq" id="WP_136347668.1">
    <property type="nucleotide sequence ID" value="NZ_SSOC01000003.1"/>
</dbReference>
<gene>
    <name evidence="1" type="ORF">E6C76_07655</name>
</gene>